<evidence type="ECO:0000313" key="13">
    <source>
        <dbReference type="EMBL" id="CAL0329166.1"/>
    </source>
</evidence>
<evidence type="ECO:0000256" key="7">
    <source>
        <dbReference type="ARBA" id="ARBA00025748"/>
    </source>
</evidence>
<dbReference type="PRINTS" id="PR00031">
    <property type="entry name" value="HTHREPRESSR"/>
</dbReference>
<proteinExistence type="inferred from homology"/>
<dbReference type="SUPFAM" id="SSF46689">
    <property type="entry name" value="Homeodomain-like"/>
    <property type="match status" value="1"/>
</dbReference>
<dbReference type="Proteomes" id="UP001497480">
    <property type="component" value="Unassembled WGS sequence"/>
</dbReference>
<evidence type="ECO:0000256" key="5">
    <source>
        <dbReference type="ARBA" id="ARBA00023163"/>
    </source>
</evidence>
<organism evidence="13 14">
    <name type="scientific">Lupinus luteus</name>
    <name type="common">European yellow lupine</name>
    <dbReference type="NCBI Taxonomy" id="3873"/>
    <lineage>
        <taxon>Eukaryota</taxon>
        <taxon>Viridiplantae</taxon>
        <taxon>Streptophyta</taxon>
        <taxon>Embryophyta</taxon>
        <taxon>Tracheophyta</taxon>
        <taxon>Spermatophyta</taxon>
        <taxon>Magnoliopsida</taxon>
        <taxon>eudicotyledons</taxon>
        <taxon>Gunneridae</taxon>
        <taxon>Pentapetalae</taxon>
        <taxon>rosids</taxon>
        <taxon>fabids</taxon>
        <taxon>Fabales</taxon>
        <taxon>Fabaceae</taxon>
        <taxon>Papilionoideae</taxon>
        <taxon>50 kb inversion clade</taxon>
        <taxon>genistoids sensu lato</taxon>
        <taxon>core genistoids</taxon>
        <taxon>Genisteae</taxon>
        <taxon>Lupinus</taxon>
    </lineage>
</organism>
<evidence type="ECO:0000256" key="1">
    <source>
        <dbReference type="ARBA" id="ARBA00004123"/>
    </source>
</evidence>
<dbReference type="GO" id="GO:0043565">
    <property type="term" value="F:sequence-specific DNA binding"/>
    <property type="evidence" value="ECO:0007669"/>
    <property type="project" value="InterPro"/>
</dbReference>
<evidence type="ECO:0000259" key="12">
    <source>
        <dbReference type="PROSITE" id="PS50071"/>
    </source>
</evidence>
<comment type="function">
    <text evidence="10">Transcription factor.</text>
</comment>
<evidence type="ECO:0000313" key="14">
    <source>
        <dbReference type="Proteomes" id="UP001497480"/>
    </source>
</evidence>
<dbReference type="PROSITE" id="PS50071">
    <property type="entry name" value="HOMEOBOX_2"/>
    <property type="match status" value="1"/>
</dbReference>
<keyword evidence="4 8" id="KW-0371">Homeobox</keyword>
<sequence length="168" mass="19978">MKQETILAHETHEDEEKKKKKKKKEKKKRLTIGQVESLERVFQEGIKLEPDKKMKLSKELGLEPRQIAIWFQNRRARWKVNQLKHHFDVIMKENQKLHQEVMNLKAMMRDQTSIRKQISAGYAESSAMIYYQQNVIADQGNCSFTVQDYYNMVPMLQPYPAAFSNNYL</sequence>
<evidence type="ECO:0000256" key="4">
    <source>
        <dbReference type="ARBA" id="ARBA00023155"/>
    </source>
</evidence>
<dbReference type="SMART" id="SM00389">
    <property type="entry name" value="HOX"/>
    <property type="match status" value="1"/>
</dbReference>
<gene>
    <name evidence="13" type="ORF">LLUT_LOCUS30226</name>
</gene>
<dbReference type="PANTHER" id="PTHR24326">
    <property type="entry name" value="HOMEOBOX-LEUCINE ZIPPER PROTEIN"/>
    <property type="match status" value="1"/>
</dbReference>
<evidence type="ECO:0000256" key="9">
    <source>
        <dbReference type="RuleBase" id="RU000682"/>
    </source>
</evidence>
<dbReference type="Pfam" id="PF02183">
    <property type="entry name" value="HALZ"/>
    <property type="match status" value="1"/>
</dbReference>
<dbReference type="InterPro" id="IPR001356">
    <property type="entry name" value="HD"/>
</dbReference>
<keyword evidence="5 10" id="KW-0804">Transcription</keyword>
<accession>A0AAV1Y558</accession>
<comment type="caution">
    <text evidence="13">The sequence shown here is derived from an EMBL/GenBank/DDBJ whole genome shotgun (WGS) entry which is preliminary data.</text>
</comment>
<evidence type="ECO:0000256" key="6">
    <source>
        <dbReference type="ARBA" id="ARBA00023242"/>
    </source>
</evidence>
<dbReference type="EMBL" id="CAXHTB010000021">
    <property type="protein sequence ID" value="CAL0329166.1"/>
    <property type="molecule type" value="Genomic_DNA"/>
</dbReference>
<dbReference type="PROSITE" id="PS00027">
    <property type="entry name" value="HOMEOBOX_1"/>
    <property type="match status" value="1"/>
</dbReference>
<keyword evidence="2 10" id="KW-0805">Transcription regulation</keyword>
<dbReference type="GO" id="GO:0005634">
    <property type="term" value="C:nucleus"/>
    <property type="evidence" value="ECO:0007669"/>
    <property type="project" value="UniProtKB-SubCell"/>
</dbReference>
<feature type="compositionally biased region" description="Basic residues" evidence="11">
    <location>
        <begin position="18"/>
        <end position="30"/>
    </location>
</feature>
<dbReference type="CDD" id="cd00086">
    <property type="entry name" value="homeodomain"/>
    <property type="match status" value="1"/>
</dbReference>
<dbReference type="Pfam" id="PF00046">
    <property type="entry name" value="Homeodomain"/>
    <property type="match status" value="1"/>
</dbReference>
<feature type="compositionally biased region" description="Basic and acidic residues" evidence="11">
    <location>
        <begin position="1"/>
        <end position="17"/>
    </location>
</feature>
<evidence type="ECO:0000256" key="2">
    <source>
        <dbReference type="ARBA" id="ARBA00023015"/>
    </source>
</evidence>
<keyword evidence="14" id="KW-1185">Reference proteome</keyword>
<comment type="similarity">
    <text evidence="7 10">Belongs to the HD-ZIP homeobox family. Class I subfamily.</text>
</comment>
<evidence type="ECO:0000256" key="8">
    <source>
        <dbReference type="PROSITE-ProRule" id="PRU00108"/>
    </source>
</evidence>
<dbReference type="InterPro" id="IPR003106">
    <property type="entry name" value="Leu_zip_homeo"/>
</dbReference>
<dbReference type="GO" id="GO:0045893">
    <property type="term" value="P:positive regulation of DNA-templated transcription"/>
    <property type="evidence" value="ECO:0007669"/>
    <property type="project" value="TreeGrafter"/>
</dbReference>
<evidence type="ECO:0000256" key="3">
    <source>
        <dbReference type="ARBA" id="ARBA00023125"/>
    </source>
</evidence>
<dbReference type="InterPro" id="IPR045224">
    <property type="entry name" value="HDZip_class_I_plant"/>
</dbReference>
<evidence type="ECO:0000256" key="11">
    <source>
        <dbReference type="SAM" id="MobiDB-lite"/>
    </source>
</evidence>
<keyword evidence="6 8" id="KW-0539">Nucleus</keyword>
<keyword evidence="3 8" id="KW-0238">DNA-binding</keyword>
<feature type="region of interest" description="Disordered" evidence="11">
    <location>
        <begin position="1"/>
        <end position="30"/>
    </location>
</feature>
<comment type="subcellular location">
    <subcellularLocation>
        <location evidence="1 8 9">Nucleus</location>
    </subcellularLocation>
</comment>
<dbReference type="AlphaFoldDB" id="A0AAV1Y558"/>
<name>A0AAV1Y558_LUPLU</name>
<dbReference type="PANTHER" id="PTHR24326:SF591">
    <property type="entry name" value="HOMEOBOX-LEUCINE ZIPPER PROTEIN ATHB-51-RELATED"/>
    <property type="match status" value="1"/>
</dbReference>
<dbReference type="GO" id="GO:0000981">
    <property type="term" value="F:DNA-binding transcription factor activity, RNA polymerase II-specific"/>
    <property type="evidence" value="ECO:0007669"/>
    <property type="project" value="UniProtKB-UniRule"/>
</dbReference>
<dbReference type="InterPro" id="IPR000047">
    <property type="entry name" value="HTH_motif"/>
</dbReference>
<feature type="domain" description="Homeobox" evidence="12">
    <location>
        <begin position="21"/>
        <end position="81"/>
    </location>
</feature>
<dbReference type="InterPro" id="IPR017970">
    <property type="entry name" value="Homeobox_CS"/>
</dbReference>
<protein>
    <recommendedName>
        <fullName evidence="10">Homeobox-leucine zipper protein</fullName>
    </recommendedName>
    <alternativeName>
        <fullName evidence="10">HD-ZIP protein</fullName>
    </alternativeName>
    <alternativeName>
        <fullName evidence="10">Homeodomain transcription factor</fullName>
    </alternativeName>
</protein>
<reference evidence="13 14" key="1">
    <citation type="submission" date="2024-03" db="EMBL/GenBank/DDBJ databases">
        <authorList>
            <person name="Martinez-Hernandez J."/>
        </authorList>
    </citation>
    <scope>NUCLEOTIDE SEQUENCE [LARGE SCALE GENOMIC DNA]</scope>
</reference>
<dbReference type="InterPro" id="IPR009057">
    <property type="entry name" value="Homeodomain-like_sf"/>
</dbReference>
<evidence type="ECO:0000256" key="10">
    <source>
        <dbReference type="RuleBase" id="RU369038"/>
    </source>
</evidence>
<feature type="DNA-binding region" description="Homeobox" evidence="8">
    <location>
        <begin position="23"/>
        <end position="82"/>
    </location>
</feature>
<dbReference type="Gene3D" id="1.10.10.60">
    <property type="entry name" value="Homeodomain-like"/>
    <property type="match status" value="1"/>
</dbReference>